<feature type="compositionally biased region" description="Basic and acidic residues" evidence="1">
    <location>
        <begin position="41"/>
        <end position="52"/>
    </location>
</feature>
<feature type="compositionally biased region" description="Basic residues" evidence="1">
    <location>
        <begin position="67"/>
        <end position="79"/>
    </location>
</feature>
<evidence type="ECO:0000256" key="1">
    <source>
        <dbReference type="SAM" id="MobiDB-lite"/>
    </source>
</evidence>
<dbReference type="HOGENOM" id="CLU_2607003_0_0_1"/>
<sequence>MSSEVRVDDLQSVRYLLMSAGRRDQFLPAGNLHGDISAQSHGDRDAPEKRGVDYAAGSQASGDKISGRHPMHSGRSRCC</sequence>
<proteinExistence type="predicted"/>
<evidence type="ECO:0000313" key="3">
    <source>
        <dbReference type="Proteomes" id="UP000053263"/>
    </source>
</evidence>
<reference evidence="2 3" key="1">
    <citation type="submission" date="2014-06" db="EMBL/GenBank/DDBJ databases">
        <title>Evolutionary Origins and Diversification of the Mycorrhizal Mutualists.</title>
        <authorList>
            <consortium name="DOE Joint Genome Institute"/>
            <consortium name="Mycorrhizal Genomics Consortium"/>
            <person name="Kohler A."/>
            <person name="Kuo A."/>
            <person name="Nagy L.G."/>
            <person name="Floudas D."/>
            <person name="Copeland A."/>
            <person name="Barry K.W."/>
            <person name="Cichocki N."/>
            <person name="Veneault-Fourrey C."/>
            <person name="LaButti K."/>
            <person name="Lindquist E.A."/>
            <person name="Lipzen A."/>
            <person name="Lundell T."/>
            <person name="Morin E."/>
            <person name="Murat C."/>
            <person name="Riley R."/>
            <person name="Ohm R."/>
            <person name="Sun H."/>
            <person name="Tunlid A."/>
            <person name="Henrissat B."/>
            <person name="Grigoriev I.V."/>
            <person name="Hibbett D.S."/>
            <person name="Martin F."/>
        </authorList>
    </citation>
    <scope>NUCLEOTIDE SEQUENCE [LARGE SCALE GENOMIC DNA]</scope>
    <source>
        <strain evidence="2 3">FD-325 SS-3</strain>
    </source>
</reference>
<organism evidence="2 3">
    <name type="scientific">Plicaturopsis crispa FD-325 SS-3</name>
    <dbReference type="NCBI Taxonomy" id="944288"/>
    <lineage>
        <taxon>Eukaryota</taxon>
        <taxon>Fungi</taxon>
        <taxon>Dikarya</taxon>
        <taxon>Basidiomycota</taxon>
        <taxon>Agaricomycotina</taxon>
        <taxon>Agaricomycetes</taxon>
        <taxon>Agaricomycetidae</taxon>
        <taxon>Amylocorticiales</taxon>
        <taxon>Amylocorticiaceae</taxon>
        <taxon>Plicatura</taxon>
        <taxon>Plicaturopsis crispa</taxon>
    </lineage>
</organism>
<dbReference type="EMBL" id="KN832616">
    <property type="protein sequence ID" value="KII82841.1"/>
    <property type="molecule type" value="Genomic_DNA"/>
</dbReference>
<gene>
    <name evidence="2" type="ORF">PLICRDRAFT_180979</name>
</gene>
<dbReference type="Proteomes" id="UP000053263">
    <property type="component" value="Unassembled WGS sequence"/>
</dbReference>
<dbReference type="AlphaFoldDB" id="A0A0C9SJZ4"/>
<protein>
    <submittedName>
        <fullName evidence="2">Uncharacterized protein</fullName>
    </submittedName>
</protein>
<feature type="region of interest" description="Disordered" evidence="1">
    <location>
        <begin position="31"/>
        <end position="79"/>
    </location>
</feature>
<name>A0A0C9SJZ4_PLICR</name>
<keyword evidence="3" id="KW-1185">Reference proteome</keyword>
<accession>A0A0C9SJZ4</accession>
<evidence type="ECO:0000313" key="2">
    <source>
        <dbReference type="EMBL" id="KII82841.1"/>
    </source>
</evidence>